<dbReference type="Gene3D" id="3.30.420.100">
    <property type="match status" value="1"/>
</dbReference>
<proteinExistence type="inferred from homology"/>
<dbReference type="RefSeq" id="WP_003559527.1">
    <property type="nucleotide sequence ID" value="NZ_AZDF01000001.1"/>
</dbReference>
<comment type="subunit">
    <text evidence="7">Part of the 50S ribosomal subunit; part of the 5S rRNA/L5/L18/L25 subcomplex. Contacts the 5S and 23S rRNAs.</text>
</comment>
<accession>C0XHK6</accession>
<dbReference type="PANTHER" id="PTHR12899">
    <property type="entry name" value="39S RIBOSOMAL PROTEIN L18, MITOCHONDRIAL"/>
    <property type="match status" value="1"/>
</dbReference>
<name>C0XHK6_LENH9</name>
<dbReference type="HOGENOM" id="CLU_098841_0_1_9"/>
<dbReference type="PANTHER" id="PTHR12899:SF3">
    <property type="entry name" value="LARGE RIBOSOMAL SUBUNIT PROTEIN UL18M"/>
    <property type="match status" value="1"/>
</dbReference>
<dbReference type="SUPFAM" id="SSF53137">
    <property type="entry name" value="Translational machinery components"/>
    <property type="match status" value="1"/>
</dbReference>
<dbReference type="HAMAP" id="MF_01337_B">
    <property type="entry name" value="Ribosomal_uL18_B"/>
    <property type="match status" value="1"/>
</dbReference>
<keyword evidence="4 7" id="KW-0689">Ribosomal protein</keyword>
<evidence type="ECO:0000313" key="9">
    <source>
        <dbReference type="Proteomes" id="UP000003752"/>
    </source>
</evidence>
<evidence type="ECO:0000313" key="8">
    <source>
        <dbReference type="EMBL" id="EEI25138.1"/>
    </source>
</evidence>
<dbReference type="NCBIfam" id="TIGR00060">
    <property type="entry name" value="L18_bact"/>
    <property type="match status" value="1"/>
</dbReference>
<dbReference type="GO" id="GO:0008097">
    <property type="term" value="F:5S rRNA binding"/>
    <property type="evidence" value="ECO:0007669"/>
    <property type="project" value="TreeGrafter"/>
</dbReference>
<evidence type="ECO:0000256" key="3">
    <source>
        <dbReference type="ARBA" id="ARBA00022884"/>
    </source>
</evidence>
<dbReference type="GO" id="GO:0003735">
    <property type="term" value="F:structural constituent of ribosome"/>
    <property type="evidence" value="ECO:0007669"/>
    <property type="project" value="InterPro"/>
</dbReference>
<dbReference type="FunFam" id="3.30.420.100:FF:000001">
    <property type="entry name" value="50S ribosomal protein L18"/>
    <property type="match status" value="1"/>
</dbReference>
<dbReference type="GO" id="GO:0006412">
    <property type="term" value="P:translation"/>
    <property type="evidence" value="ECO:0007669"/>
    <property type="project" value="UniProtKB-UniRule"/>
</dbReference>
<dbReference type="EMBL" id="ACGP01000098">
    <property type="protein sequence ID" value="EEI25138.1"/>
    <property type="molecule type" value="Genomic_DNA"/>
</dbReference>
<evidence type="ECO:0000256" key="6">
    <source>
        <dbReference type="ARBA" id="ARBA00035197"/>
    </source>
</evidence>
<comment type="function">
    <text evidence="7">This is one of the proteins that bind and probably mediate the attachment of the 5S RNA into the large ribosomal subunit, where it forms part of the central protuberance.</text>
</comment>
<organism evidence="8 9">
    <name type="scientific">Lentilactobacillus hilgardii (strain ATCC 8290 / DSM 20176 / CCUG 30140 / JCM 1155 / KCTC 3500 / NBRC 15886 / NCIMB 8040 / NRRL B-1843 / 9)</name>
    <dbReference type="NCBI Taxonomy" id="1423757"/>
    <lineage>
        <taxon>Bacteria</taxon>
        <taxon>Bacillati</taxon>
        <taxon>Bacillota</taxon>
        <taxon>Bacilli</taxon>
        <taxon>Lactobacillales</taxon>
        <taxon>Lactobacillaceae</taxon>
        <taxon>Lentilactobacillus</taxon>
    </lineage>
</organism>
<evidence type="ECO:0000256" key="5">
    <source>
        <dbReference type="ARBA" id="ARBA00023274"/>
    </source>
</evidence>
<keyword evidence="9" id="KW-1185">Reference proteome</keyword>
<sequence length="118" mass="13016">MISKPDKNKSRKRRHNRVRNKISGTAECPRLNVFRSNKNIYAQVIDDVEGVTLVSASTLDSAISDGNKTEKAAGVGKLVAERASKKNIKKVVFDRGGYLYHGRVQALADAARENGLEF</sequence>
<dbReference type="PATRIC" id="fig|1423757.3.peg.84"/>
<dbReference type="GO" id="GO:0022625">
    <property type="term" value="C:cytosolic large ribosomal subunit"/>
    <property type="evidence" value="ECO:0007669"/>
    <property type="project" value="TreeGrafter"/>
</dbReference>
<evidence type="ECO:0000256" key="7">
    <source>
        <dbReference type="HAMAP-Rule" id="MF_01337"/>
    </source>
</evidence>
<dbReference type="InterPro" id="IPR004389">
    <property type="entry name" value="Ribosomal_uL18_bac-type"/>
</dbReference>
<comment type="similarity">
    <text evidence="1 7">Belongs to the universal ribosomal protein uL18 family.</text>
</comment>
<dbReference type="InterPro" id="IPR057268">
    <property type="entry name" value="Ribosomal_L18"/>
</dbReference>
<comment type="caution">
    <text evidence="8">The sequence shown here is derived from an EMBL/GenBank/DDBJ whole genome shotgun (WGS) entry which is preliminary data.</text>
</comment>
<dbReference type="CDD" id="cd00432">
    <property type="entry name" value="Ribosomal_L18_L5e"/>
    <property type="match status" value="1"/>
</dbReference>
<protein>
    <recommendedName>
        <fullName evidence="6 7">Large ribosomal subunit protein uL18</fullName>
    </recommendedName>
</protein>
<gene>
    <name evidence="7 8" type="primary">rplR</name>
    <name evidence="8" type="ORF">HMPREF0519_0717</name>
</gene>
<keyword evidence="5 7" id="KW-0687">Ribonucleoprotein</keyword>
<evidence type="ECO:0000256" key="4">
    <source>
        <dbReference type="ARBA" id="ARBA00022980"/>
    </source>
</evidence>
<keyword evidence="3 7" id="KW-0694">RNA-binding</keyword>
<keyword evidence="2 7" id="KW-0699">rRNA-binding</keyword>
<reference evidence="8 9" key="1">
    <citation type="submission" date="2009-01" db="EMBL/GenBank/DDBJ databases">
        <authorList>
            <person name="Qin X."/>
            <person name="Bachman B."/>
            <person name="Battles P."/>
            <person name="Bell A."/>
            <person name="Bess C."/>
            <person name="Bickham C."/>
            <person name="Chaboub L."/>
            <person name="Chen D."/>
            <person name="Coyle M."/>
            <person name="Deiros D.R."/>
            <person name="Dinh H."/>
            <person name="Forbes L."/>
            <person name="Fowler G."/>
            <person name="Francisco L."/>
            <person name="Fu Q."/>
            <person name="Gubbala S."/>
            <person name="Hale W."/>
            <person name="Han Y."/>
            <person name="Hemphill L."/>
            <person name="Highlander S.K."/>
            <person name="Hirani K."/>
            <person name="Hogues M."/>
            <person name="Jackson L."/>
            <person name="Jakkamsetti A."/>
            <person name="Javaid M."/>
            <person name="Jiang H."/>
            <person name="Korchina V."/>
            <person name="Kovar C."/>
            <person name="Lara F."/>
            <person name="Lee S."/>
            <person name="Mata R."/>
            <person name="Mathew T."/>
            <person name="Moen C."/>
            <person name="Morales K."/>
            <person name="Munidasa M."/>
            <person name="Nazareth L."/>
            <person name="Ngo R."/>
            <person name="Nguyen L."/>
            <person name="Okwuonu G."/>
            <person name="Ongeri F."/>
            <person name="Patil S."/>
            <person name="Petrosino J."/>
            <person name="Pham C."/>
            <person name="Pham P."/>
            <person name="Pu L.-L."/>
            <person name="Puazo M."/>
            <person name="Raj R."/>
            <person name="Reid J."/>
            <person name="Rouhana J."/>
            <person name="Saada N."/>
            <person name="Shang Y."/>
            <person name="Simmons D."/>
            <person name="Thornton R."/>
            <person name="Warren J."/>
            <person name="Weissenberger G."/>
            <person name="Zhang J."/>
            <person name="Zhang L."/>
            <person name="Zhou C."/>
            <person name="Zhu D."/>
            <person name="Muzny D."/>
            <person name="Worley K."/>
            <person name="Gibbs R."/>
        </authorList>
    </citation>
    <scope>NUCLEOTIDE SEQUENCE [LARGE SCALE GENOMIC DNA]</scope>
    <source>
        <strain evidence="9">ATCC 8290 / DSM 20176 / CCUG 30140 / JCM 1155 / KCTC 3500 / NBRC 15886 / NCIMB 8040 / NRRL B-1843 / 9</strain>
    </source>
</reference>
<dbReference type="Pfam" id="PF00861">
    <property type="entry name" value="Ribosomal_L18p"/>
    <property type="match status" value="1"/>
</dbReference>
<evidence type="ECO:0000256" key="1">
    <source>
        <dbReference type="ARBA" id="ARBA00007116"/>
    </source>
</evidence>
<dbReference type="AlphaFoldDB" id="C0XHK6"/>
<evidence type="ECO:0000256" key="2">
    <source>
        <dbReference type="ARBA" id="ARBA00022730"/>
    </source>
</evidence>
<dbReference type="SMR" id="C0XHK6"/>
<dbReference type="InterPro" id="IPR005484">
    <property type="entry name" value="Ribosomal_uL18_bac/plant/anim"/>
</dbReference>
<dbReference type="Proteomes" id="UP000003752">
    <property type="component" value="Unassembled WGS sequence"/>
</dbReference>